<gene>
    <name evidence="1" type="ORF">AWB64_02294</name>
</gene>
<sequence length="327" mass="36874">MLELSLACQITDRTRALVDGRVTIGGCKINFVHGPAEELFQRAFRHEEFDISELSLGTHLLTTARGQSRYIGIPAFVSRSFRHSAIYVRSDRGIDSAEALRGRRIGVPDFQQTAGVWVRGFLDDEHGVRTRDVHWVTGGLEQAGREVRMPLNLPADIKIEPIDSGTTLSKLLDAGDIDAIIAPKPPSCFGRNEHVQRLFPDFRQAEEAYFQKTRLFPPMHTIGIRRSLVEQHPWLPVNVYAAFVAARDIAMNELTITDTLRVTHPWINAEINKVKALMGDDYWRYGVEANRHDLGSLQRYAKTDGLIQADVPMDQLFAASTFDSFNF</sequence>
<reference evidence="1 2" key="1">
    <citation type="submission" date="2016-01" db="EMBL/GenBank/DDBJ databases">
        <authorList>
            <person name="Oliw E.H."/>
        </authorList>
    </citation>
    <scope>NUCLEOTIDE SEQUENCE [LARGE SCALE GENOMIC DNA]</scope>
    <source>
        <strain evidence="1">LMG 22029</strain>
    </source>
</reference>
<organism evidence="1 2">
    <name type="scientific">Caballeronia sordidicola</name>
    <name type="common">Burkholderia sordidicola</name>
    <dbReference type="NCBI Taxonomy" id="196367"/>
    <lineage>
        <taxon>Bacteria</taxon>
        <taxon>Pseudomonadati</taxon>
        <taxon>Pseudomonadota</taxon>
        <taxon>Betaproteobacteria</taxon>
        <taxon>Burkholderiales</taxon>
        <taxon>Burkholderiaceae</taxon>
        <taxon>Caballeronia</taxon>
    </lineage>
</organism>
<dbReference type="SUPFAM" id="SSF53850">
    <property type="entry name" value="Periplasmic binding protein-like II"/>
    <property type="match status" value="1"/>
</dbReference>
<name>A0A158G6F0_CABSO</name>
<dbReference type="Gene3D" id="3.40.190.10">
    <property type="entry name" value="Periplasmic binding protein-like II"/>
    <property type="match status" value="1"/>
</dbReference>
<dbReference type="OrthoDB" id="8689594at2"/>
<evidence type="ECO:0000313" key="1">
    <source>
        <dbReference type="EMBL" id="SAL27636.1"/>
    </source>
</evidence>
<dbReference type="EMBL" id="FCOC02000005">
    <property type="protein sequence ID" value="SAL27636.1"/>
    <property type="molecule type" value="Genomic_DNA"/>
</dbReference>
<dbReference type="Proteomes" id="UP000054893">
    <property type="component" value="Unassembled WGS sequence"/>
</dbReference>
<protein>
    <submittedName>
        <fullName evidence="1">4,5-dihydroxyphthalate decarboxylase</fullName>
    </submittedName>
</protein>
<accession>A0A158G6F0</accession>
<evidence type="ECO:0000313" key="2">
    <source>
        <dbReference type="Proteomes" id="UP000054893"/>
    </source>
</evidence>
<dbReference type="AlphaFoldDB" id="A0A158G6F0"/>
<proteinExistence type="predicted"/>